<feature type="compositionally biased region" description="Low complexity" evidence="1">
    <location>
        <begin position="137"/>
        <end position="151"/>
    </location>
</feature>
<sequence>MTIYDYCIGEHRLAVLYACLIKVPKANHRATESTRALVDEQNAPRASHDGGEAVRRRAPPAVTPRSGAQLVAFLQARKSCDITRETSPGSTMRESDCADQLQGAVQHSRRSRDPQTSTGAARAGVMGCGAAKGAEMPQQQQQQPSEQSQQQVPRAVAFDVPLGDAPPATAAAPPERFLRRAPDSSSVTAEALREKLAKAEQRRQEVLEERIRNSKMFSEKATVPPVTVTSNDA</sequence>
<comment type="caution">
    <text evidence="2">The sequence shown here is derived from an EMBL/GenBank/DDBJ whole genome shotgun (WGS) entry which is preliminary data.</text>
</comment>
<keyword evidence="3" id="KW-1185">Reference proteome</keyword>
<gene>
    <name evidence="2" type="ORF">V5799_006089</name>
</gene>
<evidence type="ECO:0000313" key="2">
    <source>
        <dbReference type="EMBL" id="KAK8767135.1"/>
    </source>
</evidence>
<feature type="region of interest" description="Disordered" evidence="1">
    <location>
        <begin position="83"/>
        <end position="190"/>
    </location>
</feature>
<dbReference type="Proteomes" id="UP001321473">
    <property type="component" value="Unassembled WGS sequence"/>
</dbReference>
<proteinExistence type="predicted"/>
<evidence type="ECO:0000256" key="1">
    <source>
        <dbReference type="SAM" id="MobiDB-lite"/>
    </source>
</evidence>
<protein>
    <submittedName>
        <fullName evidence="2">Uncharacterized protein</fullName>
    </submittedName>
</protein>
<accession>A0AAQ4DXE5</accession>
<dbReference type="AlphaFoldDB" id="A0AAQ4DXE5"/>
<evidence type="ECO:0000313" key="3">
    <source>
        <dbReference type="Proteomes" id="UP001321473"/>
    </source>
</evidence>
<reference evidence="2 3" key="1">
    <citation type="journal article" date="2023" name="Arcadia Sci">
        <title>De novo assembly of a long-read Amblyomma americanum tick genome.</title>
        <authorList>
            <person name="Chou S."/>
            <person name="Poskanzer K.E."/>
            <person name="Rollins M."/>
            <person name="Thuy-Boun P.S."/>
        </authorList>
    </citation>
    <scope>NUCLEOTIDE SEQUENCE [LARGE SCALE GENOMIC DNA]</scope>
    <source>
        <strain evidence="2">F_SG_1</strain>
        <tissue evidence="2">Salivary glands</tissue>
    </source>
</reference>
<dbReference type="EMBL" id="JARKHS020025710">
    <property type="protein sequence ID" value="KAK8767135.1"/>
    <property type="molecule type" value="Genomic_DNA"/>
</dbReference>
<feature type="region of interest" description="Disordered" evidence="1">
    <location>
        <begin position="34"/>
        <end position="64"/>
    </location>
</feature>
<organism evidence="2 3">
    <name type="scientific">Amblyomma americanum</name>
    <name type="common">Lone star tick</name>
    <dbReference type="NCBI Taxonomy" id="6943"/>
    <lineage>
        <taxon>Eukaryota</taxon>
        <taxon>Metazoa</taxon>
        <taxon>Ecdysozoa</taxon>
        <taxon>Arthropoda</taxon>
        <taxon>Chelicerata</taxon>
        <taxon>Arachnida</taxon>
        <taxon>Acari</taxon>
        <taxon>Parasitiformes</taxon>
        <taxon>Ixodida</taxon>
        <taxon>Ixodoidea</taxon>
        <taxon>Ixodidae</taxon>
        <taxon>Amblyomminae</taxon>
        <taxon>Amblyomma</taxon>
    </lineage>
</organism>
<feature type="compositionally biased region" description="Basic and acidic residues" evidence="1">
    <location>
        <begin position="46"/>
        <end position="55"/>
    </location>
</feature>
<feature type="compositionally biased region" description="Low complexity" evidence="1">
    <location>
        <begin position="165"/>
        <end position="174"/>
    </location>
</feature>
<name>A0AAQ4DXE5_AMBAM</name>